<dbReference type="OrthoDB" id="9941051at2"/>
<feature type="signal peptide" evidence="2">
    <location>
        <begin position="1"/>
        <end position="24"/>
    </location>
</feature>
<organism evidence="3 4">
    <name type="scientific">Antrihabitans cavernicola</name>
    <dbReference type="NCBI Taxonomy" id="2495913"/>
    <lineage>
        <taxon>Bacteria</taxon>
        <taxon>Bacillati</taxon>
        <taxon>Actinomycetota</taxon>
        <taxon>Actinomycetes</taxon>
        <taxon>Mycobacteriales</taxon>
        <taxon>Nocardiaceae</taxon>
        <taxon>Antrihabitans</taxon>
    </lineage>
</organism>
<gene>
    <name evidence="3" type="ORF">FOY51_14885</name>
</gene>
<sequence>MTQTKSAVYLLLMPIFASFSTRLAKVANSQIAAATRNARWPRRLRRQNRTRVLLDFAPPTEPPKTFVTAITIGAAFPVREVGCSGTEVRARFRVSCLAVVGHGVSLPVTGTPTAPTRPRRTDEASQDEYGPSRRSCRRCSGRRNRHAVDCIGCPGRVQCFRQPATHRRLHRVAYRRERPKGR</sequence>
<dbReference type="Proteomes" id="UP000322244">
    <property type="component" value="Unassembled WGS sequence"/>
</dbReference>
<protein>
    <recommendedName>
        <fullName evidence="5">Secreted protein</fullName>
    </recommendedName>
</protein>
<evidence type="ECO:0000313" key="3">
    <source>
        <dbReference type="EMBL" id="KAA0022264.1"/>
    </source>
</evidence>
<keyword evidence="2" id="KW-0732">Signal</keyword>
<accession>A0A5A7S9V6</accession>
<name>A0A5A7S9V6_9NOCA</name>
<proteinExistence type="predicted"/>
<dbReference type="AlphaFoldDB" id="A0A5A7S9V6"/>
<evidence type="ECO:0008006" key="5">
    <source>
        <dbReference type="Google" id="ProtNLM"/>
    </source>
</evidence>
<evidence type="ECO:0000313" key="4">
    <source>
        <dbReference type="Proteomes" id="UP000322244"/>
    </source>
</evidence>
<comment type="caution">
    <text evidence="3">The sequence shown here is derived from an EMBL/GenBank/DDBJ whole genome shotgun (WGS) entry which is preliminary data.</text>
</comment>
<dbReference type="EMBL" id="VLNY01000006">
    <property type="protein sequence ID" value="KAA0022264.1"/>
    <property type="molecule type" value="Genomic_DNA"/>
</dbReference>
<reference evidence="3 4" key="1">
    <citation type="submission" date="2019-07" db="EMBL/GenBank/DDBJ databases">
        <title>Rhodococcus cavernicolus sp. nov., isolated from a cave.</title>
        <authorList>
            <person name="Lee S.D."/>
        </authorList>
    </citation>
    <scope>NUCLEOTIDE SEQUENCE [LARGE SCALE GENOMIC DNA]</scope>
    <source>
        <strain evidence="3 4">C1-24</strain>
    </source>
</reference>
<feature type="chain" id="PRO_5039101444" description="Secreted protein" evidence="2">
    <location>
        <begin position="25"/>
        <end position="182"/>
    </location>
</feature>
<evidence type="ECO:0000256" key="1">
    <source>
        <dbReference type="SAM" id="MobiDB-lite"/>
    </source>
</evidence>
<keyword evidence="4" id="KW-1185">Reference proteome</keyword>
<feature type="region of interest" description="Disordered" evidence="1">
    <location>
        <begin position="107"/>
        <end position="136"/>
    </location>
</feature>
<evidence type="ECO:0000256" key="2">
    <source>
        <dbReference type="SAM" id="SignalP"/>
    </source>
</evidence>